<dbReference type="RefSeq" id="XP_015663250.1">
    <property type="nucleotide sequence ID" value="XM_015797730.1"/>
</dbReference>
<dbReference type="EMBL" id="LGTL01000002">
    <property type="protein sequence ID" value="KPA84812.1"/>
    <property type="molecule type" value="Genomic_DNA"/>
</dbReference>
<comment type="caution">
    <text evidence="1">The sequence shown here is derived from an EMBL/GenBank/DDBJ whole genome shotgun (WGS) entry which is preliminary data.</text>
</comment>
<evidence type="ECO:0000313" key="1">
    <source>
        <dbReference type="EMBL" id="KPA84812.1"/>
    </source>
</evidence>
<dbReference type="AlphaFoldDB" id="A0A0N0DZ29"/>
<gene>
    <name evidence="1" type="ORF">ABB37_01291</name>
</gene>
<dbReference type="EMBL" id="LGTL01000002">
    <property type="protein sequence ID" value="KPA84811.1"/>
    <property type="molecule type" value="Genomic_DNA"/>
</dbReference>
<dbReference type="RefSeq" id="XP_015663251.1">
    <property type="nucleotide sequence ID" value="XM_015797731.1"/>
</dbReference>
<proteinExistence type="predicted"/>
<evidence type="ECO:0000313" key="2">
    <source>
        <dbReference type="Proteomes" id="UP000037923"/>
    </source>
</evidence>
<dbReference type="GeneID" id="26901586"/>
<dbReference type="Proteomes" id="UP000037923">
    <property type="component" value="Unassembled WGS sequence"/>
</dbReference>
<organism evidence="1 2">
    <name type="scientific">Leptomonas pyrrhocoris</name>
    <name type="common">Firebug parasite</name>
    <dbReference type="NCBI Taxonomy" id="157538"/>
    <lineage>
        <taxon>Eukaryota</taxon>
        <taxon>Discoba</taxon>
        <taxon>Euglenozoa</taxon>
        <taxon>Kinetoplastea</taxon>
        <taxon>Metakinetoplastina</taxon>
        <taxon>Trypanosomatida</taxon>
        <taxon>Trypanosomatidae</taxon>
        <taxon>Leishmaniinae</taxon>
        <taxon>Leptomonas</taxon>
    </lineage>
</organism>
<protein>
    <submittedName>
        <fullName evidence="1">Uncharacterized protein</fullName>
    </submittedName>
</protein>
<reference evidence="1 2" key="1">
    <citation type="submission" date="2015-07" db="EMBL/GenBank/DDBJ databases">
        <title>High-quality genome of monoxenous trypanosomatid Leptomonas pyrrhocoris.</title>
        <authorList>
            <person name="Flegontov P."/>
            <person name="Butenko A."/>
            <person name="Firsov S."/>
            <person name="Vlcek C."/>
            <person name="Logacheva M.D."/>
            <person name="Field M."/>
            <person name="Filatov D."/>
            <person name="Flegontova O."/>
            <person name="Gerasimov E."/>
            <person name="Jackson A.P."/>
            <person name="Kelly S."/>
            <person name="Opperdoes F."/>
            <person name="O'Reilly A."/>
            <person name="Votypka J."/>
            <person name="Yurchenko V."/>
            <person name="Lukes J."/>
        </authorList>
    </citation>
    <scope>NUCLEOTIDE SEQUENCE [LARGE SCALE GENOMIC DNA]</scope>
    <source>
        <strain evidence="1">H10</strain>
    </source>
</reference>
<dbReference type="OrthoDB" id="275398at2759"/>
<dbReference type="VEuPathDB" id="TriTrypDB:LpyrH10_02_2650"/>
<sequence length="284" mass="32912">MLHTTTPTLASAAKGYMNRVMVYAHRRRKARYLAPKTAHVRSPLANKTPEEYGNTWDPRSGVEWHNRLRHRGHFKHWPWARWTDDPIRFHQDGVCRRTVSAANAAANEGMPEWNYYAEVGQAYATPSHFPMSYTAPFIYQYTSRCWTREELQSYLERIEQEAGLRSIADVAAKRDVLYNWWHHSAMESIPLGVLQHLELVAADIVEQNAQQSFRALQHECGVLRTREMERYYALPHLRGPAMPVALAQPSGKYPTGKFTQMNGDVKIHPLQRPDGRYKHNMYPA</sequence>
<accession>A0A0N0DZ29</accession>
<dbReference type="OMA" id="NKMPEEY"/>
<keyword evidence="2" id="KW-1185">Reference proteome</keyword>
<name>A0A0N0DZ29_LEPPY</name>